<dbReference type="InterPro" id="IPR007815">
    <property type="entry name" value="Emycin_Estase"/>
</dbReference>
<dbReference type="GO" id="GO:0046677">
    <property type="term" value="P:response to antibiotic"/>
    <property type="evidence" value="ECO:0007669"/>
    <property type="project" value="InterPro"/>
</dbReference>
<dbReference type="RefSeq" id="WP_284724266.1">
    <property type="nucleotide sequence ID" value="NZ_FXTU01000003.1"/>
</dbReference>
<dbReference type="EMBL" id="FXTU01000003">
    <property type="protein sequence ID" value="SMP19642.1"/>
    <property type="molecule type" value="Genomic_DNA"/>
</dbReference>
<comment type="caution">
    <text evidence="1">The sequence shown here is derived from an EMBL/GenBank/DDBJ whole genome shotgun (WGS) entry which is preliminary data.</text>
</comment>
<gene>
    <name evidence="1" type="ORF">SAMN06265361_103297</name>
</gene>
<dbReference type="PANTHER" id="PTHR31299:SF0">
    <property type="entry name" value="ESTERASE, PUTATIVE (AFU_ORTHOLOGUE AFUA_1G05850)-RELATED"/>
    <property type="match status" value="1"/>
</dbReference>
<reference evidence="1" key="1">
    <citation type="submission" date="2017-05" db="EMBL/GenBank/DDBJ databases">
        <authorList>
            <person name="Varghese N."/>
            <person name="Submissions S."/>
        </authorList>
    </citation>
    <scope>NUCLEOTIDE SEQUENCE</scope>
    <source>
        <strain evidence="1">DSM 45262</strain>
    </source>
</reference>
<dbReference type="AlphaFoldDB" id="A0AA45WNV5"/>
<dbReference type="Gene3D" id="1.20.1440.30">
    <property type="entry name" value="Biosynthetic Protein domain"/>
    <property type="match status" value="1"/>
</dbReference>
<dbReference type="Gene3D" id="3.40.1660.10">
    <property type="entry name" value="EreA-like (biosynthetic domain)"/>
    <property type="match status" value="1"/>
</dbReference>
<sequence>MKNEQSLYEHWETWLRAHAHSITQLEPRHEDDYSDLTFLKDVLKGKRIVMLGESSHGASEFISSRVRLVQYLYEELGYEVIAFESGLGETHVADLQASERLPEDTMRSAVISVWHTQEMIPLFEFVRHSKQNKAPLRLSGMDMQPTGSYHHFIRRWFEQVNPSVAEQAEQLEQQFAASFYLKDIEAYQKEKVQMRTGYEALIQFVEANRSALACIYPEDPNLISVTLYVLNGRMQTVEHFLEKAVLGNKYAAENNHDLAKKYYDEITAMRDQRMAVDLVWVAETLYPNKKIIVWSHNYHIRKENEAVKNARSPLPTMGGLLPSSLKQESYVIGLYMNRGVSAFVDHQPAPVRYPHPEGSMEWILGKVGAANIFVDLSGQKCERATSWMFTERQALDWGTWEERLIPRSQYDGILFIDKVHIPDYLDEKDG</sequence>
<dbReference type="Gene3D" id="3.30.1870.10">
    <property type="entry name" value="EreA-like, domain 2"/>
    <property type="match status" value="1"/>
</dbReference>
<protein>
    <submittedName>
        <fullName evidence="1">Erythromycin esterase</fullName>
    </submittedName>
</protein>
<keyword evidence="2" id="KW-1185">Reference proteome</keyword>
<dbReference type="Pfam" id="PF05139">
    <property type="entry name" value="Erythro_esteras"/>
    <property type="match status" value="1"/>
</dbReference>
<evidence type="ECO:0000313" key="2">
    <source>
        <dbReference type="Proteomes" id="UP001157946"/>
    </source>
</evidence>
<dbReference type="InterPro" id="IPR052036">
    <property type="entry name" value="Hydrolase/PRTase-associated"/>
</dbReference>
<organism evidence="1 2">
    <name type="scientific">Laceyella tengchongensis</name>
    <dbReference type="NCBI Taxonomy" id="574699"/>
    <lineage>
        <taxon>Bacteria</taxon>
        <taxon>Bacillati</taxon>
        <taxon>Bacillota</taxon>
        <taxon>Bacilli</taxon>
        <taxon>Bacillales</taxon>
        <taxon>Thermoactinomycetaceae</taxon>
        <taxon>Laceyella</taxon>
    </lineage>
</organism>
<dbReference type="CDD" id="cd14728">
    <property type="entry name" value="Ere-like"/>
    <property type="match status" value="1"/>
</dbReference>
<accession>A0AA45WNV5</accession>
<name>A0AA45WNV5_9BACL</name>
<dbReference type="PANTHER" id="PTHR31299">
    <property type="entry name" value="ESTERASE, PUTATIVE (AFU_ORTHOLOGUE AFUA_1G05850)-RELATED"/>
    <property type="match status" value="1"/>
</dbReference>
<dbReference type="Proteomes" id="UP001157946">
    <property type="component" value="Unassembled WGS sequence"/>
</dbReference>
<proteinExistence type="predicted"/>
<dbReference type="SUPFAM" id="SSF159501">
    <property type="entry name" value="EreA/ChaN-like"/>
    <property type="match status" value="1"/>
</dbReference>
<evidence type="ECO:0000313" key="1">
    <source>
        <dbReference type="EMBL" id="SMP19642.1"/>
    </source>
</evidence>